<evidence type="ECO:0000259" key="3">
    <source>
        <dbReference type="PROSITE" id="PS50943"/>
    </source>
</evidence>
<evidence type="ECO:0000256" key="1">
    <source>
        <dbReference type="ARBA" id="ARBA00023125"/>
    </source>
</evidence>
<feature type="domain" description="HTH cro/C1-type" evidence="3">
    <location>
        <begin position="47"/>
        <end position="102"/>
    </location>
</feature>
<dbReference type="Gene3D" id="1.10.260.40">
    <property type="entry name" value="lambda repressor-like DNA-binding domains"/>
    <property type="match status" value="1"/>
</dbReference>
<organism evidence="4 5">
    <name type="scientific">Methylosinus trichosporium (strain ATCC 35070 / NCIMB 11131 / UNIQEM 75 / OB3b)</name>
    <dbReference type="NCBI Taxonomy" id="595536"/>
    <lineage>
        <taxon>Bacteria</taxon>
        <taxon>Pseudomonadati</taxon>
        <taxon>Pseudomonadota</taxon>
        <taxon>Alphaproteobacteria</taxon>
        <taxon>Hyphomicrobiales</taxon>
        <taxon>Methylocystaceae</taxon>
        <taxon>Methylosinus</taxon>
    </lineage>
</organism>
<dbReference type="Proteomes" id="UP000230709">
    <property type="component" value="Plasmid pOB3b2"/>
</dbReference>
<dbReference type="PROSITE" id="PS50943">
    <property type="entry name" value="HTH_CROC1"/>
    <property type="match status" value="1"/>
</dbReference>
<dbReference type="KEGG" id="mtw:CQW49_23280"/>
<dbReference type="GO" id="GO:0005829">
    <property type="term" value="C:cytosol"/>
    <property type="evidence" value="ECO:0007669"/>
    <property type="project" value="TreeGrafter"/>
</dbReference>
<dbReference type="GO" id="GO:0003677">
    <property type="term" value="F:DNA binding"/>
    <property type="evidence" value="ECO:0007669"/>
    <property type="project" value="UniProtKB-KW"/>
</dbReference>
<protein>
    <recommendedName>
        <fullName evidence="3">HTH cro/C1-type domain-containing protein</fullName>
    </recommendedName>
</protein>
<name>A0A2D2D7D8_METT3</name>
<gene>
    <name evidence="4" type="ORF">CQW49_23280</name>
</gene>
<proteinExistence type="predicted"/>
<dbReference type="PANTHER" id="PTHR46797">
    <property type="entry name" value="HTH-TYPE TRANSCRIPTIONAL REGULATOR"/>
    <property type="match status" value="1"/>
</dbReference>
<accession>A0A2D2D7D8</accession>
<reference evidence="5" key="1">
    <citation type="submission" date="2017-10" db="EMBL/GenBank/DDBJ databases">
        <title>Completed PacBio SMRT sequence of Methylosinus trichosporium OB3b reveals presence of a third large plasmid.</title>
        <authorList>
            <person name="Charles T.C."/>
            <person name="Lynch M.D.J."/>
            <person name="Heil J.R."/>
            <person name="Cheng J."/>
        </authorList>
    </citation>
    <scope>NUCLEOTIDE SEQUENCE [LARGE SCALE GENOMIC DNA]</scope>
    <source>
        <strain evidence="5">OB3b</strain>
        <plasmid evidence="5">pob3b2</plasmid>
    </source>
</reference>
<feature type="compositionally biased region" description="Basic and acidic residues" evidence="2">
    <location>
        <begin position="7"/>
        <end position="17"/>
    </location>
</feature>
<evidence type="ECO:0000313" key="4">
    <source>
        <dbReference type="EMBL" id="ATQ70874.1"/>
    </source>
</evidence>
<keyword evidence="5" id="KW-1185">Reference proteome</keyword>
<dbReference type="EMBL" id="CP023739">
    <property type="protein sequence ID" value="ATQ70874.1"/>
    <property type="molecule type" value="Genomic_DNA"/>
</dbReference>
<evidence type="ECO:0000256" key="2">
    <source>
        <dbReference type="SAM" id="MobiDB-lite"/>
    </source>
</evidence>
<dbReference type="Pfam" id="PF13560">
    <property type="entry name" value="HTH_31"/>
    <property type="match status" value="1"/>
</dbReference>
<keyword evidence="1" id="KW-0238">DNA-binding</keyword>
<dbReference type="InterPro" id="IPR050807">
    <property type="entry name" value="TransReg_Diox_bact_type"/>
</dbReference>
<dbReference type="AlphaFoldDB" id="A0A2D2D7D8"/>
<sequence length="164" mass="18321">MLPTMRGRGEMGGERGKARMAKKKGVDGEDDDSLGNDPFLVEIGRRIKQLRTDAGITQRDLGEAAGGLSPSYIYTVERGRQNMTLTVFRRIAEALGAPIEDLLSDGEPDGRLTDRSLTRFVYQLDKLGQILDLRREQDDAIFKELKSMSGVKERIAEHLKAEKK</sequence>
<dbReference type="CDD" id="cd00093">
    <property type="entry name" value="HTH_XRE"/>
    <property type="match status" value="1"/>
</dbReference>
<geneLocation type="plasmid" evidence="5">
    <name>pob3b2</name>
</geneLocation>
<dbReference type="SMART" id="SM00530">
    <property type="entry name" value="HTH_XRE"/>
    <property type="match status" value="1"/>
</dbReference>
<dbReference type="InterPro" id="IPR010982">
    <property type="entry name" value="Lambda_DNA-bd_dom_sf"/>
</dbReference>
<dbReference type="GO" id="GO:0003700">
    <property type="term" value="F:DNA-binding transcription factor activity"/>
    <property type="evidence" value="ECO:0007669"/>
    <property type="project" value="TreeGrafter"/>
</dbReference>
<evidence type="ECO:0000313" key="5">
    <source>
        <dbReference type="Proteomes" id="UP000230709"/>
    </source>
</evidence>
<dbReference type="PANTHER" id="PTHR46797:SF1">
    <property type="entry name" value="METHYLPHOSPHONATE SYNTHASE"/>
    <property type="match status" value="1"/>
</dbReference>
<dbReference type="SUPFAM" id="SSF47413">
    <property type="entry name" value="lambda repressor-like DNA-binding domains"/>
    <property type="match status" value="1"/>
</dbReference>
<feature type="region of interest" description="Disordered" evidence="2">
    <location>
        <begin position="1"/>
        <end position="34"/>
    </location>
</feature>
<dbReference type="InterPro" id="IPR001387">
    <property type="entry name" value="Cro/C1-type_HTH"/>
</dbReference>
<keyword evidence="4" id="KW-0614">Plasmid</keyword>